<protein>
    <submittedName>
        <fullName evidence="2">SpoIIE family protein phosphatase</fullName>
    </submittedName>
</protein>
<sequence>MAQHGRLGPMEWAAAARPVPGQVVCGDRSVAVGVGANAALFGVIDGLGHGEPAAAAARCAEQVLRHADDRPLDDLMTQCHREMTDTRGAAITLARVDFDAGILQWVGVGNVSADLVARAPSGIDTRSSARLLGGIVGYRLPEIAAPEGLPVRPGHLLVMASDGLDENRLQALDFAAPADTLAEQILQRHSRAGDDALVLVARHRGTAP</sequence>
<organism evidence="2 3">
    <name type="scientific">[Mycobacterium] manitobense</name>
    <dbReference type="NCBI Taxonomy" id="190147"/>
    <lineage>
        <taxon>Bacteria</taxon>
        <taxon>Bacillati</taxon>
        <taxon>Actinomycetota</taxon>
        <taxon>Actinomycetes</taxon>
        <taxon>Mycobacteriales</taxon>
        <taxon>Mycobacteriaceae</taxon>
        <taxon>Mycolicibacterium</taxon>
    </lineage>
</organism>
<gene>
    <name evidence="2" type="ORF">H7I41_05775</name>
</gene>
<dbReference type="InterPro" id="IPR036457">
    <property type="entry name" value="PPM-type-like_dom_sf"/>
</dbReference>
<dbReference type="Pfam" id="PF07228">
    <property type="entry name" value="SpoIIE"/>
    <property type="match status" value="1"/>
</dbReference>
<feature type="domain" description="PPM-type phosphatase" evidence="1">
    <location>
        <begin position="9"/>
        <end position="202"/>
    </location>
</feature>
<dbReference type="InterPro" id="IPR001932">
    <property type="entry name" value="PPM-type_phosphatase-like_dom"/>
</dbReference>
<comment type="caution">
    <text evidence="2">The sequence shown here is derived from an EMBL/GenBank/DDBJ whole genome shotgun (WGS) entry which is preliminary data.</text>
</comment>
<dbReference type="PANTHER" id="PTHR35801">
    <property type="entry name" value="PHOSPHOSERINE PHOSPHATASE RSBX"/>
    <property type="match status" value="1"/>
</dbReference>
<dbReference type="EMBL" id="JACKSJ010000043">
    <property type="protein sequence ID" value="MCV7169430.1"/>
    <property type="molecule type" value="Genomic_DNA"/>
</dbReference>
<accession>A0A9X2YJT9</accession>
<evidence type="ECO:0000313" key="2">
    <source>
        <dbReference type="EMBL" id="MCV7169430.1"/>
    </source>
</evidence>
<keyword evidence="3" id="KW-1185">Reference proteome</keyword>
<name>A0A9X2YJT9_9MYCO</name>
<dbReference type="Gene3D" id="3.60.40.10">
    <property type="entry name" value="PPM-type phosphatase domain"/>
    <property type="match status" value="1"/>
</dbReference>
<reference evidence="2" key="2">
    <citation type="journal article" date="2022" name="BMC Genomics">
        <title>Comparative genome analysis of mycobacteria focusing on tRNA and non-coding RNA.</title>
        <authorList>
            <person name="Behra P.R.K."/>
            <person name="Pettersson B.M.F."/>
            <person name="Ramesh M."/>
            <person name="Das S."/>
            <person name="Dasgupta S."/>
            <person name="Kirsebom L.A."/>
        </authorList>
    </citation>
    <scope>NUCLEOTIDE SEQUENCE</scope>
    <source>
        <strain evidence="2">DSM 44615</strain>
    </source>
</reference>
<proteinExistence type="predicted"/>
<dbReference type="RefSeq" id="WP_264011642.1">
    <property type="nucleotide sequence ID" value="NZ_JACKSJ010000043.1"/>
</dbReference>
<dbReference type="AlphaFoldDB" id="A0A9X2YJT9"/>
<dbReference type="Proteomes" id="UP001140293">
    <property type="component" value="Unassembled WGS sequence"/>
</dbReference>
<dbReference type="SMART" id="SM00331">
    <property type="entry name" value="PP2C_SIG"/>
    <property type="match status" value="1"/>
</dbReference>
<evidence type="ECO:0000313" key="3">
    <source>
        <dbReference type="Proteomes" id="UP001140293"/>
    </source>
</evidence>
<dbReference type="InterPro" id="IPR039248">
    <property type="entry name" value="Ptase_RsbX"/>
</dbReference>
<dbReference type="SUPFAM" id="SSF81606">
    <property type="entry name" value="PP2C-like"/>
    <property type="match status" value="1"/>
</dbReference>
<dbReference type="PANTHER" id="PTHR35801:SF1">
    <property type="entry name" value="PHOSPHOSERINE PHOSPHATASE RSBX"/>
    <property type="match status" value="1"/>
</dbReference>
<reference evidence="2" key="1">
    <citation type="submission" date="2020-07" db="EMBL/GenBank/DDBJ databases">
        <authorList>
            <person name="Pettersson B.M.F."/>
            <person name="Behra P.R.K."/>
            <person name="Ramesh M."/>
            <person name="Das S."/>
            <person name="Dasgupta S."/>
            <person name="Kirsebom L.A."/>
        </authorList>
    </citation>
    <scope>NUCLEOTIDE SEQUENCE</scope>
    <source>
        <strain evidence="2">DSM 44615</strain>
    </source>
</reference>
<evidence type="ECO:0000259" key="1">
    <source>
        <dbReference type="SMART" id="SM00331"/>
    </source>
</evidence>